<reference evidence="1" key="1">
    <citation type="journal article" date="2019" name="MBio">
        <title>Virus Genomes from Deep Sea Sediments Expand the Ocean Megavirome and Support Independent Origins of Viral Gigantism.</title>
        <authorList>
            <person name="Backstrom D."/>
            <person name="Yutin N."/>
            <person name="Jorgensen S.L."/>
            <person name="Dharamshi J."/>
            <person name="Homa F."/>
            <person name="Zaremba-Niedwiedzka K."/>
            <person name="Spang A."/>
            <person name="Wolf Y.I."/>
            <person name="Koonin E.V."/>
            <person name="Ettema T.J."/>
        </authorList>
    </citation>
    <scope>NUCLEOTIDE SEQUENCE</scope>
</reference>
<evidence type="ECO:0000313" key="1">
    <source>
        <dbReference type="EMBL" id="QBK91691.1"/>
    </source>
</evidence>
<dbReference type="EMBL" id="MK500565">
    <property type="protein sequence ID" value="QBK91691.1"/>
    <property type="molecule type" value="Genomic_DNA"/>
</dbReference>
<sequence>MKVENVAFSNIEKIILPFTDKRFSNIMLHRTPYASAETYAEAVRFREEVIDRVICGEMTPSEYNAESRYREIRFPKSLRSIFHLGDRGIGILKRMQEEEQYHTAGCLLSKHKQVSPGDYTLVDTIARKDNRSIFAPRSDRTRLRPYKVTRSGFEVCPRRPTANLYCLNKGPKGLGSDDNRKLLNCRKPVLWIALHNTELTILGFYVIGPFSPLPTDCSLVGYVELVRL</sequence>
<proteinExistence type="predicted"/>
<gene>
    <name evidence="1" type="ORF">LCPAC304_00170</name>
</gene>
<organism evidence="1">
    <name type="scientific">Pithovirus LCPAC304</name>
    <dbReference type="NCBI Taxonomy" id="2506594"/>
    <lineage>
        <taxon>Viruses</taxon>
        <taxon>Pithoviruses</taxon>
    </lineage>
</organism>
<accession>A0A481ZAM0</accession>
<name>A0A481ZAM0_9VIRU</name>
<protein>
    <submittedName>
        <fullName evidence="1">Uncharacterized protein</fullName>
    </submittedName>
</protein>